<keyword evidence="2" id="KW-1185">Reference proteome</keyword>
<sequence>MTDTPSVLSSAVAETAAAGPTRFTLRQENAGSRARLDHARPRGPVRRLARVIGRRLTRTVVVDGVLDLGGRRVLAGDDQAWGMVQIGHRVWSGRAGRRVEDRLESPAPLKLDPLGLLDSVAGLRTPGYGDDPGPERHLVARTDRGTIEVWLDGGRVHRIRRDDEGDVSTMTLHETDVDADALDWTRLPAPAT</sequence>
<dbReference type="EMBL" id="JAGINU010000001">
    <property type="protein sequence ID" value="MBP2364817.1"/>
    <property type="molecule type" value="Genomic_DNA"/>
</dbReference>
<comment type="caution">
    <text evidence="1">The sequence shown here is derived from an EMBL/GenBank/DDBJ whole genome shotgun (WGS) entry which is preliminary data.</text>
</comment>
<dbReference type="RefSeq" id="WP_210024830.1">
    <property type="nucleotide sequence ID" value="NZ_JAGINU010000001.1"/>
</dbReference>
<organism evidence="1 2">
    <name type="scientific">Pseudonocardia parietis</name>
    <dbReference type="NCBI Taxonomy" id="570936"/>
    <lineage>
        <taxon>Bacteria</taxon>
        <taxon>Bacillati</taxon>
        <taxon>Actinomycetota</taxon>
        <taxon>Actinomycetes</taxon>
        <taxon>Pseudonocardiales</taxon>
        <taxon>Pseudonocardiaceae</taxon>
        <taxon>Pseudonocardia</taxon>
    </lineage>
</organism>
<name>A0ABS4VLM5_9PSEU</name>
<dbReference type="Proteomes" id="UP001519295">
    <property type="component" value="Unassembled WGS sequence"/>
</dbReference>
<gene>
    <name evidence="1" type="ORF">JOF36_000513</name>
</gene>
<evidence type="ECO:0000313" key="1">
    <source>
        <dbReference type="EMBL" id="MBP2364817.1"/>
    </source>
</evidence>
<protein>
    <submittedName>
        <fullName evidence="1">Uncharacterized protein</fullName>
    </submittedName>
</protein>
<accession>A0ABS4VLM5</accession>
<reference evidence="1 2" key="1">
    <citation type="submission" date="2021-03" db="EMBL/GenBank/DDBJ databases">
        <title>Sequencing the genomes of 1000 actinobacteria strains.</title>
        <authorList>
            <person name="Klenk H.-P."/>
        </authorList>
    </citation>
    <scope>NUCLEOTIDE SEQUENCE [LARGE SCALE GENOMIC DNA]</scope>
    <source>
        <strain evidence="1 2">DSM 45256</strain>
    </source>
</reference>
<evidence type="ECO:0000313" key="2">
    <source>
        <dbReference type="Proteomes" id="UP001519295"/>
    </source>
</evidence>
<proteinExistence type="predicted"/>